<keyword evidence="9" id="KW-1133">Transmembrane helix</keyword>
<feature type="transmembrane region" description="Helical" evidence="9">
    <location>
        <begin position="303"/>
        <end position="324"/>
    </location>
</feature>
<evidence type="ECO:0000256" key="8">
    <source>
        <dbReference type="ARBA" id="ARBA00023295"/>
    </source>
</evidence>
<dbReference type="RefSeq" id="XP_014565077.1">
    <property type="nucleotide sequence ID" value="XM_014709591.1"/>
</dbReference>
<dbReference type="OrthoDB" id="406631at2759"/>
<evidence type="ECO:0000256" key="2">
    <source>
        <dbReference type="ARBA" id="ARBA00004613"/>
    </source>
</evidence>
<keyword evidence="9" id="KW-0472">Membrane</keyword>
<dbReference type="EMBL" id="BABT02000047">
    <property type="protein sequence ID" value="GAA94791.1"/>
    <property type="molecule type" value="Genomic_DNA"/>
</dbReference>
<name>G7DWA3_MIXOS</name>
<evidence type="ECO:0000256" key="9">
    <source>
        <dbReference type="SAM" id="Phobius"/>
    </source>
</evidence>
<dbReference type="OMA" id="PTFLRWR"/>
<dbReference type="eggNOG" id="ENOG502R245">
    <property type="taxonomic scope" value="Eukaryota"/>
</dbReference>
<proteinExistence type="inferred from homology"/>
<evidence type="ECO:0000256" key="7">
    <source>
        <dbReference type="ARBA" id="ARBA00022801"/>
    </source>
</evidence>
<dbReference type="GO" id="GO:0016985">
    <property type="term" value="F:mannan endo-1,4-beta-mannosidase activity"/>
    <property type="evidence" value="ECO:0007669"/>
    <property type="project" value="UniProtKB-EC"/>
</dbReference>
<dbReference type="HOGENOM" id="CLU_032232_2_0_1"/>
<evidence type="ECO:0000313" key="11">
    <source>
        <dbReference type="EMBL" id="GAA94791.1"/>
    </source>
</evidence>
<gene>
    <name evidence="11" type="primary">Mo01445</name>
    <name evidence="11" type="ORF">E5Q_01445</name>
</gene>
<evidence type="ECO:0000256" key="6">
    <source>
        <dbReference type="ARBA" id="ARBA00022729"/>
    </source>
</evidence>
<evidence type="ECO:0000256" key="5">
    <source>
        <dbReference type="ARBA" id="ARBA00022525"/>
    </source>
</evidence>
<keyword evidence="12" id="KW-1185">Reference proteome</keyword>
<keyword evidence="8" id="KW-0326">Glycosidase</keyword>
<dbReference type="GO" id="GO:0005576">
    <property type="term" value="C:extracellular region"/>
    <property type="evidence" value="ECO:0007669"/>
    <property type="project" value="UniProtKB-SubCell"/>
</dbReference>
<accession>G7DWA3</accession>
<evidence type="ECO:0000256" key="4">
    <source>
        <dbReference type="ARBA" id="ARBA00012706"/>
    </source>
</evidence>
<dbReference type="PANTHER" id="PTHR31451">
    <property type="match status" value="1"/>
</dbReference>
<evidence type="ECO:0000313" key="12">
    <source>
        <dbReference type="Proteomes" id="UP000009131"/>
    </source>
</evidence>
<keyword evidence="6" id="KW-0732">Signal</keyword>
<dbReference type="AlphaFoldDB" id="G7DWA3"/>
<dbReference type="EC" id="3.2.1.78" evidence="4"/>
<dbReference type="InterPro" id="IPR045053">
    <property type="entry name" value="MAN-like"/>
</dbReference>
<reference evidence="11 12" key="2">
    <citation type="journal article" date="2012" name="Open Biol.">
        <title>Characteristics of nucleosomes and linker DNA regions on the genome of the basidiomycete Mixia osmundae revealed by mono- and dinucleosome mapping.</title>
        <authorList>
            <person name="Nishida H."/>
            <person name="Kondo S."/>
            <person name="Matsumoto T."/>
            <person name="Suzuki Y."/>
            <person name="Yoshikawa H."/>
            <person name="Taylor T.D."/>
            <person name="Sugiyama J."/>
        </authorList>
    </citation>
    <scope>NUCLEOTIDE SEQUENCE [LARGE SCALE GENOMIC DNA]</scope>
    <source>
        <strain evidence="12">CBS 9802 / IAM 14324 / JCM 22182 / KY 12970</strain>
    </source>
</reference>
<dbReference type="Proteomes" id="UP000009131">
    <property type="component" value="Unassembled WGS sequence"/>
</dbReference>
<keyword evidence="7" id="KW-0378">Hydrolase</keyword>
<comment type="subcellular location">
    <subcellularLocation>
        <location evidence="2">Secreted</location>
    </subcellularLocation>
</comment>
<comment type="similarity">
    <text evidence="3">Belongs to the glycosyl hydrolase 5 (cellulase A) family.</text>
</comment>
<dbReference type="Pfam" id="PF26410">
    <property type="entry name" value="GH5_mannosidase"/>
    <property type="match status" value="1"/>
</dbReference>
<feature type="transmembrane region" description="Helical" evidence="9">
    <location>
        <begin position="394"/>
        <end position="414"/>
    </location>
</feature>
<keyword evidence="5" id="KW-0964">Secreted</keyword>
<evidence type="ECO:0000256" key="1">
    <source>
        <dbReference type="ARBA" id="ARBA00001678"/>
    </source>
</evidence>
<reference evidence="11 12" key="1">
    <citation type="journal article" date="2011" name="J. Gen. Appl. Microbiol.">
        <title>Draft genome sequencing of the enigmatic basidiomycete Mixia osmundae.</title>
        <authorList>
            <person name="Nishida H."/>
            <person name="Nagatsuka Y."/>
            <person name="Sugiyama J."/>
        </authorList>
    </citation>
    <scope>NUCLEOTIDE SEQUENCE [LARGE SCALE GENOMIC DNA]</scope>
    <source>
        <strain evidence="12">CBS 9802 / IAM 14324 / JCM 22182 / KY 12970</strain>
    </source>
</reference>
<dbReference type="SUPFAM" id="SSF51445">
    <property type="entry name" value="(Trans)glycosidases"/>
    <property type="match status" value="1"/>
</dbReference>
<dbReference type="InParanoid" id="G7DWA3"/>
<evidence type="ECO:0000256" key="3">
    <source>
        <dbReference type="ARBA" id="ARBA00005641"/>
    </source>
</evidence>
<evidence type="ECO:0000259" key="10">
    <source>
        <dbReference type="Pfam" id="PF26410"/>
    </source>
</evidence>
<keyword evidence="9" id="KW-0812">Transmembrane</keyword>
<protein>
    <recommendedName>
        <fullName evidence="4">mannan endo-1,4-beta-mannosidase</fullName>
        <ecNumber evidence="4">3.2.1.78</ecNumber>
    </recommendedName>
</protein>
<organism evidence="11 12">
    <name type="scientific">Mixia osmundae (strain CBS 9802 / IAM 14324 / JCM 22182 / KY 12970)</name>
    <dbReference type="NCBI Taxonomy" id="764103"/>
    <lineage>
        <taxon>Eukaryota</taxon>
        <taxon>Fungi</taxon>
        <taxon>Dikarya</taxon>
        <taxon>Basidiomycota</taxon>
        <taxon>Pucciniomycotina</taxon>
        <taxon>Mixiomycetes</taxon>
        <taxon>Mixiales</taxon>
        <taxon>Mixiaceae</taxon>
        <taxon>Mixia</taxon>
    </lineage>
</organism>
<dbReference type="Gene3D" id="3.20.20.80">
    <property type="entry name" value="Glycosidases"/>
    <property type="match status" value="1"/>
</dbReference>
<comment type="caution">
    <text evidence="11">The sequence shown here is derived from an EMBL/GenBank/DDBJ whole genome shotgun (WGS) entry which is preliminary data.</text>
</comment>
<feature type="domain" description="Glycoside hydrolase family 5" evidence="10">
    <location>
        <begin position="38"/>
        <end position="252"/>
    </location>
</feature>
<dbReference type="STRING" id="764103.G7DWA3"/>
<dbReference type="PANTHER" id="PTHR31451:SF39">
    <property type="entry name" value="MANNAN ENDO-1,4-BETA-MANNOSIDASE 1"/>
    <property type="match status" value="1"/>
</dbReference>
<comment type="catalytic activity">
    <reaction evidence="1">
        <text>Random hydrolysis of (1-&gt;4)-beta-D-mannosidic linkages in mannans, galactomannans and glucomannans.</text>
        <dbReference type="EC" id="3.2.1.78"/>
    </reaction>
</comment>
<dbReference type="InterPro" id="IPR017853">
    <property type="entry name" value="GH"/>
</dbReference>
<sequence>MAVFNPSAGCAAISAIGRSVIGSPSDLQRPYLVSSRDSFIVRNHSQLFLNGNRFRVAGPNIYWLGLDENVQPSPSYPTHARVLEVIATAATMGATTIRSTTLGVSVGNPLSVEPSLGNFSASAMDSIDFALYAARQYGLKVIIPLIDQYDYYHGGLPTFLRWRNLPSSKTSAFFDTSSLVFTDFKDYITYLLNHKSTYTNLTMAIDPTVLAFETGNELRGNADWTSQISQHIKLLAPSTLVIDGSYGVQKDALRIPTVDIHSNHFYPTMNKRLHSDLSLTTSAKKAYIAGEYEWNGKNDTLPYLFILVPVVLAATTLVLPARWFPKRIACGKRARRKSLLNPSKPVQGEYLNLSTPSQSKLDLSLDDTQPIELMDTLAARQSETSQREVLVHRWHLALLWLLTIPIGVGIVIAFRPNSVTSFTNALEQSDATGGLYWSLFGRDNDCCHYVEHNDGFTLTFPGQTKDMQTRLITLVKHAYSMSGLTPPFSNTVTGITQANLPVVSCSQSA</sequence>
<dbReference type="InterPro" id="IPR001547">
    <property type="entry name" value="Glyco_hydro_5"/>
</dbReference>